<evidence type="ECO:0000313" key="2">
    <source>
        <dbReference type="EMBL" id="PZF84153.1"/>
    </source>
</evidence>
<reference evidence="2 3" key="1">
    <citation type="submission" date="2018-01" db="EMBL/GenBank/DDBJ databases">
        <title>Draft genome sequence of Jiangella sp. GTF31.</title>
        <authorList>
            <person name="Sahin N."/>
            <person name="Ay H."/>
            <person name="Saygin H."/>
        </authorList>
    </citation>
    <scope>NUCLEOTIDE SEQUENCE [LARGE SCALE GENOMIC DNA]</scope>
    <source>
        <strain evidence="2 3">GTF31</strain>
    </source>
</reference>
<feature type="region of interest" description="Disordered" evidence="1">
    <location>
        <begin position="1"/>
        <end position="20"/>
    </location>
</feature>
<proteinExistence type="predicted"/>
<keyword evidence="3" id="KW-1185">Reference proteome</keyword>
<sequence>MPVIVPGDGGGPAPTPDEPRYATSELIEETLQELSGHTTDVGQVTYLGESISESTTTFRVAEQGQVSRGVAEIGTELVYVATAVDGTVTLLPTGRGWGSSRPSAWAEGTLVTFQPRFPRHTILQRINDVIGNLWPSLYGLGQTEFAFQPVVQAFSMPADTEDVTNVLYDEVGPQKAWVPITQWRFNRNAAPSEFPTGRSIILPPHLTPGRTVRVRYMKRPSQIQSEGEFTDSGLEISAWPAVMYGALHRMVASLPLGTAGVQSAEAREWSRTRPIDINQLAEYFRGLHELEVEKERRRLQDANPITINYTR</sequence>
<comment type="caution">
    <text evidence="2">The sequence shown here is derived from an EMBL/GenBank/DDBJ whole genome shotgun (WGS) entry which is preliminary data.</text>
</comment>
<dbReference type="Proteomes" id="UP000248764">
    <property type="component" value="Unassembled WGS sequence"/>
</dbReference>
<organism evidence="2 3">
    <name type="scientific">Jiangella anatolica</name>
    <dbReference type="NCBI Taxonomy" id="2670374"/>
    <lineage>
        <taxon>Bacteria</taxon>
        <taxon>Bacillati</taxon>
        <taxon>Actinomycetota</taxon>
        <taxon>Actinomycetes</taxon>
        <taxon>Jiangellales</taxon>
        <taxon>Jiangellaceae</taxon>
        <taxon>Jiangella</taxon>
    </lineage>
</organism>
<protein>
    <submittedName>
        <fullName evidence="2">Uncharacterized protein</fullName>
    </submittedName>
</protein>
<accession>A0A2W2CVA6</accession>
<evidence type="ECO:0000256" key="1">
    <source>
        <dbReference type="SAM" id="MobiDB-lite"/>
    </source>
</evidence>
<gene>
    <name evidence="2" type="ORF">C1I92_09900</name>
</gene>
<name>A0A2W2CVA6_9ACTN</name>
<dbReference type="RefSeq" id="WP_111254496.1">
    <property type="nucleotide sequence ID" value="NZ_POTW01000018.1"/>
</dbReference>
<dbReference type="AlphaFoldDB" id="A0A2W2CVA6"/>
<dbReference type="EMBL" id="POTW01000018">
    <property type="protein sequence ID" value="PZF84153.1"/>
    <property type="molecule type" value="Genomic_DNA"/>
</dbReference>
<evidence type="ECO:0000313" key="3">
    <source>
        <dbReference type="Proteomes" id="UP000248764"/>
    </source>
</evidence>